<proteinExistence type="predicted"/>
<reference evidence="2 3" key="1">
    <citation type="submission" date="2019-05" db="EMBL/GenBank/DDBJ databases">
        <title>Another draft genome of Portunus trituberculatus and its Hox gene families provides insights of decapod evolution.</title>
        <authorList>
            <person name="Jeong J.-H."/>
            <person name="Song I."/>
            <person name="Kim S."/>
            <person name="Choi T."/>
            <person name="Kim D."/>
            <person name="Ryu S."/>
            <person name="Kim W."/>
        </authorList>
    </citation>
    <scope>NUCLEOTIDE SEQUENCE [LARGE SCALE GENOMIC DNA]</scope>
    <source>
        <tissue evidence="2">Muscle</tissue>
    </source>
</reference>
<protein>
    <submittedName>
        <fullName evidence="2">Uncharacterized protein</fullName>
    </submittedName>
</protein>
<name>A0A5B7GYA4_PORTR</name>
<comment type="caution">
    <text evidence="2">The sequence shown here is derived from an EMBL/GenBank/DDBJ whole genome shotgun (WGS) entry which is preliminary data.</text>
</comment>
<evidence type="ECO:0000256" key="1">
    <source>
        <dbReference type="SAM" id="MobiDB-lite"/>
    </source>
</evidence>
<feature type="compositionally biased region" description="Basic residues" evidence="1">
    <location>
        <begin position="1"/>
        <end position="14"/>
    </location>
</feature>
<accession>A0A5B7GYA4</accession>
<dbReference type="EMBL" id="VSRR010019311">
    <property type="protein sequence ID" value="MPC62117.1"/>
    <property type="molecule type" value="Genomic_DNA"/>
</dbReference>
<evidence type="ECO:0000313" key="3">
    <source>
        <dbReference type="Proteomes" id="UP000324222"/>
    </source>
</evidence>
<sequence length="101" mass="10975">MLRHVLHSRARTFHSRSASISSPAKALHAAAATSGPQAMRDAPRPCTPPELLLREESEAVSDARTRQLEVPCEGPKPQSSVEDPRAGDALLLLQSWSRKAK</sequence>
<feature type="region of interest" description="Disordered" evidence="1">
    <location>
        <begin position="1"/>
        <end position="87"/>
    </location>
</feature>
<keyword evidence="3" id="KW-1185">Reference proteome</keyword>
<dbReference type="AlphaFoldDB" id="A0A5B7GYA4"/>
<organism evidence="2 3">
    <name type="scientific">Portunus trituberculatus</name>
    <name type="common">Swimming crab</name>
    <name type="synonym">Neptunus trituberculatus</name>
    <dbReference type="NCBI Taxonomy" id="210409"/>
    <lineage>
        <taxon>Eukaryota</taxon>
        <taxon>Metazoa</taxon>
        <taxon>Ecdysozoa</taxon>
        <taxon>Arthropoda</taxon>
        <taxon>Crustacea</taxon>
        <taxon>Multicrustacea</taxon>
        <taxon>Malacostraca</taxon>
        <taxon>Eumalacostraca</taxon>
        <taxon>Eucarida</taxon>
        <taxon>Decapoda</taxon>
        <taxon>Pleocyemata</taxon>
        <taxon>Brachyura</taxon>
        <taxon>Eubrachyura</taxon>
        <taxon>Portunoidea</taxon>
        <taxon>Portunidae</taxon>
        <taxon>Portuninae</taxon>
        <taxon>Portunus</taxon>
    </lineage>
</organism>
<evidence type="ECO:0000313" key="2">
    <source>
        <dbReference type="EMBL" id="MPC62117.1"/>
    </source>
</evidence>
<gene>
    <name evidence="2" type="ORF">E2C01_056200</name>
</gene>
<dbReference type="Proteomes" id="UP000324222">
    <property type="component" value="Unassembled WGS sequence"/>
</dbReference>
<feature type="compositionally biased region" description="Basic and acidic residues" evidence="1">
    <location>
        <begin position="52"/>
        <end position="67"/>
    </location>
</feature>